<accession>A0A1R0KE46</accession>
<evidence type="ECO:0000313" key="3">
    <source>
        <dbReference type="Proteomes" id="UP000187486"/>
    </source>
</evidence>
<dbReference type="EMBL" id="MQUQ01000036">
    <property type="protein sequence ID" value="OLZ43305.1"/>
    <property type="molecule type" value="Genomic_DNA"/>
</dbReference>
<keyword evidence="1" id="KW-0812">Transmembrane</keyword>
<feature type="transmembrane region" description="Helical" evidence="1">
    <location>
        <begin position="28"/>
        <end position="44"/>
    </location>
</feature>
<dbReference type="AlphaFoldDB" id="A0A1R0KE46"/>
<evidence type="ECO:0000256" key="1">
    <source>
        <dbReference type="SAM" id="Phobius"/>
    </source>
</evidence>
<keyword evidence="1" id="KW-1133">Transmembrane helix</keyword>
<dbReference type="Proteomes" id="UP000187486">
    <property type="component" value="Unassembled WGS sequence"/>
</dbReference>
<sequence>MQTYPLQEGEEVLWAGTSQRPRKWFPEYTQMIAITGLVVFLIVLRRHFSGWSLLVGAYVVLFGLLLQRASDRRARDRAMSYLVTSHRIIFVASWPNGTEFRWAWLPYLLLPPRVKADASGVGTISFGGWWSRVQFREKELRGAWAPPVLELRAIADAANVAKLIVQTRHRAATTTYTQAP</sequence>
<name>A0A1R0KE46_9PSEU</name>
<dbReference type="STRING" id="76021.BS329_39520"/>
<keyword evidence="1" id="KW-0472">Membrane</keyword>
<protein>
    <submittedName>
        <fullName evidence="2">Uncharacterized protein</fullName>
    </submittedName>
</protein>
<organism evidence="2 3">
    <name type="scientific">Amycolatopsis coloradensis</name>
    <dbReference type="NCBI Taxonomy" id="76021"/>
    <lineage>
        <taxon>Bacteria</taxon>
        <taxon>Bacillati</taxon>
        <taxon>Actinomycetota</taxon>
        <taxon>Actinomycetes</taxon>
        <taxon>Pseudonocardiales</taxon>
        <taxon>Pseudonocardiaceae</taxon>
        <taxon>Amycolatopsis</taxon>
    </lineage>
</organism>
<feature type="transmembrane region" description="Helical" evidence="1">
    <location>
        <begin position="50"/>
        <end position="67"/>
    </location>
</feature>
<keyword evidence="3" id="KW-1185">Reference proteome</keyword>
<comment type="caution">
    <text evidence="2">The sequence shown here is derived from an EMBL/GenBank/DDBJ whole genome shotgun (WGS) entry which is preliminary data.</text>
</comment>
<dbReference type="RefSeq" id="WP_076168483.1">
    <property type="nucleotide sequence ID" value="NZ_JBEZVB010000091.1"/>
</dbReference>
<gene>
    <name evidence="2" type="ORF">BS329_39520</name>
</gene>
<proteinExistence type="predicted"/>
<evidence type="ECO:0000313" key="2">
    <source>
        <dbReference type="EMBL" id="OLZ43305.1"/>
    </source>
</evidence>
<reference evidence="2 3" key="1">
    <citation type="submission" date="2016-01" db="EMBL/GenBank/DDBJ databases">
        <title>Amycolatopsis coloradensis genome sequencing and assembly.</title>
        <authorList>
            <person name="Mayilraj S."/>
        </authorList>
    </citation>
    <scope>NUCLEOTIDE SEQUENCE [LARGE SCALE GENOMIC DNA]</scope>
    <source>
        <strain evidence="2 3">DSM 44225</strain>
    </source>
</reference>
<dbReference type="OrthoDB" id="3622273at2"/>